<name>M2BJY0_TREDN</name>
<sequence>MITGNSLKVYLGLESAAGTYGETEGAFTHRIKVASEGFQEKFNKKDEGLLTGGIATGKVATMSRKVEGALSTLLRPDDAGLLFYLLCGKETTAAPQGTEQSLEHSFVPIGNDLTDSLPSCTVGIDRTAEKNSYLGCKINSLSFSAQQEDYVKLDLNFIGHHELIKELNNVESLKPSAQRAFKFSGGEFKIKGSAVADVTNIKFEYNNNLESSTQTTATGEFFIEPECGARDIKLDIEVLYSKESAKIKKDYYKKDDDFSVSLHFTSAEKSKESRPFKVDIEIPAVQLTELSANVGGSEKVIQKMSMKAVENFEDPLVTVKVYNNVVAKYDA</sequence>
<organism evidence="1">
    <name type="scientific">Treponema denticola H1-T</name>
    <dbReference type="NCBI Taxonomy" id="999431"/>
    <lineage>
        <taxon>Bacteria</taxon>
        <taxon>Pseudomonadati</taxon>
        <taxon>Spirochaetota</taxon>
        <taxon>Spirochaetia</taxon>
        <taxon>Spirochaetales</taxon>
        <taxon>Treponemataceae</taxon>
        <taxon>Treponema</taxon>
    </lineage>
</organism>
<dbReference type="HOGENOM" id="CLU_857754_0_0_12"/>
<dbReference type="InterPro" id="IPR044000">
    <property type="entry name" value="Phage_tube_2"/>
</dbReference>
<reference evidence="1" key="1">
    <citation type="submission" date="2012-01" db="EMBL/GenBank/DDBJ databases">
        <title>The Genome Sequence of Treponema denticola H1-T.</title>
        <authorList>
            <consortium name="The Broad Institute Genome Sequencing Platform"/>
            <person name="Earl A."/>
            <person name="Ward D."/>
            <person name="Feldgarden M."/>
            <person name="Gevers D."/>
            <person name="Blanton J.M."/>
            <person name="Fenno C.J."/>
            <person name="Baranova O.V."/>
            <person name="Mathney J."/>
            <person name="Dewhirst F.E."/>
            <person name="Izard J."/>
            <person name="Young S.K."/>
            <person name="Zeng Q."/>
            <person name="Gargeya S."/>
            <person name="Fitzgerald M."/>
            <person name="Haas B."/>
            <person name="Abouelleil A."/>
            <person name="Alvarado L."/>
            <person name="Arachchi H.M."/>
            <person name="Berlin A."/>
            <person name="Chapman S.B."/>
            <person name="Gearin G."/>
            <person name="Goldberg J."/>
            <person name="Griggs A."/>
            <person name="Gujja S."/>
            <person name="Hansen M."/>
            <person name="Heiman D."/>
            <person name="Howarth C."/>
            <person name="Larimer J."/>
            <person name="Lui A."/>
            <person name="MacDonald P.J.P."/>
            <person name="McCowen C."/>
            <person name="Montmayeur A."/>
            <person name="Murphy C."/>
            <person name="Neiman D."/>
            <person name="Pearson M."/>
            <person name="Priest M."/>
            <person name="Roberts A."/>
            <person name="Saif S."/>
            <person name="Shea T."/>
            <person name="Sisk P."/>
            <person name="Stolte C."/>
            <person name="Sykes S."/>
            <person name="Wortman J."/>
            <person name="Nusbaum C."/>
            <person name="Birren B."/>
        </authorList>
    </citation>
    <scope>NUCLEOTIDE SEQUENCE [LARGE SCALE GENOMIC DNA]</scope>
    <source>
        <strain evidence="1">H1-T</strain>
    </source>
</reference>
<dbReference type="Pfam" id="PF18906">
    <property type="entry name" value="Phage_tube_2"/>
    <property type="match status" value="1"/>
</dbReference>
<dbReference type="RefSeq" id="WP_002670872.1">
    <property type="nucleotide sequence ID" value="NZ_CM001794.1"/>
</dbReference>
<dbReference type="EMBL" id="AGDW01000019">
    <property type="protein sequence ID" value="EMB29690.1"/>
    <property type="molecule type" value="Genomic_DNA"/>
</dbReference>
<comment type="caution">
    <text evidence="1">The sequence shown here is derived from an EMBL/GenBank/DDBJ whole genome shotgun (WGS) entry which is preliminary data.</text>
</comment>
<protein>
    <submittedName>
        <fullName evidence="1">Uncharacterized protein</fullName>
    </submittedName>
</protein>
<dbReference type="PATRIC" id="fig|999431.4.peg.1771"/>
<gene>
    <name evidence="1" type="ORF">HMPREF9725_01717</name>
</gene>
<proteinExistence type="predicted"/>
<evidence type="ECO:0000313" key="1">
    <source>
        <dbReference type="EMBL" id="EMB29690.1"/>
    </source>
</evidence>
<dbReference type="AlphaFoldDB" id="M2BJY0"/>
<dbReference type="Proteomes" id="UP000011708">
    <property type="component" value="Chromosome"/>
</dbReference>
<accession>M2BJY0</accession>